<dbReference type="Proteomes" id="UP000799767">
    <property type="component" value="Unassembled WGS sequence"/>
</dbReference>
<evidence type="ECO:0000259" key="18">
    <source>
        <dbReference type="Pfam" id="PF17187"/>
    </source>
</evidence>
<keyword evidence="5" id="KW-0813">Transport</keyword>
<evidence type="ECO:0000259" key="17">
    <source>
        <dbReference type="Pfam" id="PF08622"/>
    </source>
</evidence>
<keyword evidence="11" id="KW-0539">Nucleus</keyword>
<protein>
    <recommendedName>
        <fullName evidence="15">Ceramide-binding protein SVF1</fullName>
    </recommendedName>
    <alternativeName>
        <fullName evidence="14">Ceramide-binding protein svf1</fullName>
    </alternativeName>
    <alternativeName>
        <fullName evidence="16">Survival factor 1</fullName>
    </alternativeName>
</protein>
<evidence type="ECO:0000256" key="3">
    <source>
        <dbReference type="ARBA" id="ARBA00004496"/>
    </source>
</evidence>
<keyword evidence="9" id="KW-0445">Lipid transport</keyword>
<dbReference type="GO" id="GO:0005789">
    <property type="term" value="C:endoplasmic reticulum membrane"/>
    <property type="evidence" value="ECO:0007669"/>
    <property type="project" value="UniProtKB-SubCell"/>
</dbReference>
<evidence type="ECO:0000256" key="14">
    <source>
        <dbReference type="ARBA" id="ARBA00069547"/>
    </source>
</evidence>
<organism evidence="19 20">
    <name type="scientific">Neohortaea acidophila</name>
    <dbReference type="NCBI Taxonomy" id="245834"/>
    <lineage>
        <taxon>Eukaryota</taxon>
        <taxon>Fungi</taxon>
        <taxon>Dikarya</taxon>
        <taxon>Ascomycota</taxon>
        <taxon>Pezizomycotina</taxon>
        <taxon>Dothideomycetes</taxon>
        <taxon>Dothideomycetidae</taxon>
        <taxon>Mycosphaerellales</taxon>
        <taxon>Teratosphaeriaceae</taxon>
        <taxon>Neohortaea</taxon>
    </lineage>
</organism>
<name>A0A6A6Q855_9PEZI</name>
<evidence type="ECO:0000256" key="7">
    <source>
        <dbReference type="ARBA" id="ARBA00022824"/>
    </source>
</evidence>
<evidence type="ECO:0000256" key="13">
    <source>
        <dbReference type="ARBA" id="ARBA00058755"/>
    </source>
</evidence>
<dbReference type="OrthoDB" id="2590239at2759"/>
<dbReference type="InterPro" id="IPR051385">
    <property type="entry name" value="Ceramide-binding_SVF1"/>
</dbReference>
<dbReference type="GO" id="GO:0005794">
    <property type="term" value="C:Golgi apparatus"/>
    <property type="evidence" value="ECO:0007669"/>
    <property type="project" value="UniProtKB-SubCell"/>
</dbReference>
<evidence type="ECO:0000256" key="12">
    <source>
        <dbReference type="ARBA" id="ARBA00046302"/>
    </source>
</evidence>
<gene>
    <name evidence="19" type="ORF">BDY17DRAFT_244709</name>
</gene>
<dbReference type="InterPro" id="IPR033394">
    <property type="entry name" value="Svf1-like_C"/>
</dbReference>
<dbReference type="GeneID" id="54471561"/>
<dbReference type="AlphaFoldDB" id="A0A6A6Q855"/>
<evidence type="ECO:0000256" key="1">
    <source>
        <dbReference type="ARBA" id="ARBA00004123"/>
    </source>
</evidence>
<dbReference type="Gene3D" id="2.40.370.10">
    <property type="entry name" value="AttH-like domain"/>
    <property type="match status" value="1"/>
</dbReference>
<evidence type="ECO:0000256" key="5">
    <source>
        <dbReference type="ARBA" id="ARBA00022448"/>
    </source>
</evidence>
<evidence type="ECO:0000256" key="11">
    <source>
        <dbReference type="ARBA" id="ARBA00023242"/>
    </source>
</evidence>
<dbReference type="GO" id="GO:0005634">
    <property type="term" value="C:nucleus"/>
    <property type="evidence" value="ECO:0007669"/>
    <property type="project" value="UniProtKB-SubCell"/>
</dbReference>
<evidence type="ECO:0000256" key="8">
    <source>
        <dbReference type="ARBA" id="ARBA00023034"/>
    </source>
</evidence>
<dbReference type="InterPro" id="IPR023374">
    <property type="entry name" value="AttH-like_dom_sf"/>
</dbReference>
<dbReference type="Pfam" id="PF08622">
    <property type="entry name" value="Svf1"/>
    <property type="match status" value="1"/>
</dbReference>
<keyword evidence="8" id="KW-0333">Golgi apparatus</keyword>
<dbReference type="EMBL" id="MU001631">
    <property type="protein sequence ID" value="KAF2488229.1"/>
    <property type="molecule type" value="Genomic_DNA"/>
</dbReference>
<evidence type="ECO:0000256" key="9">
    <source>
        <dbReference type="ARBA" id="ARBA00023055"/>
    </source>
</evidence>
<reference evidence="19" key="1">
    <citation type="journal article" date="2020" name="Stud. Mycol.">
        <title>101 Dothideomycetes genomes: a test case for predicting lifestyles and emergence of pathogens.</title>
        <authorList>
            <person name="Haridas S."/>
            <person name="Albert R."/>
            <person name="Binder M."/>
            <person name="Bloem J."/>
            <person name="Labutti K."/>
            <person name="Salamov A."/>
            <person name="Andreopoulos B."/>
            <person name="Baker S."/>
            <person name="Barry K."/>
            <person name="Bills G."/>
            <person name="Bluhm B."/>
            <person name="Cannon C."/>
            <person name="Castanera R."/>
            <person name="Culley D."/>
            <person name="Daum C."/>
            <person name="Ezra D."/>
            <person name="Gonzalez J."/>
            <person name="Henrissat B."/>
            <person name="Kuo A."/>
            <person name="Liang C."/>
            <person name="Lipzen A."/>
            <person name="Lutzoni F."/>
            <person name="Magnuson J."/>
            <person name="Mondo S."/>
            <person name="Nolan M."/>
            <person name="Ohm R."/>
            <person name="Pangilinan J."/>
            <person name="Park H.-J."/>
            <person name="Ramirez L."/>
            <person name="Alfaro M."/>
            <person name="Sun H."/>
            <person name="Tritt A."/>
            <person name="Yoshinaga Y."/>
            <person name="Zwiers L.-H."/>
            <person name="Turgeon B."/>
            <person name="Goodwin S."/>
            <person name="Spatafora J."/>
            <person name="Crous P."/>
            <person name="Grigoriev I."/>
        </authorList>
    </citation>
    <scope>NUCLEOTIDE SEQUENCE</scope>
    <source>
        <strain evidence="19">CBS 113389</strain>
    </source>
</reference>
<dbReference type="Pfam" id="PF17187">
    <property type="entry name" value="Svf1_C"/>
    <property type="match status" value="1"/>
</dbReference>
<evidence type="ECO:0000256" key="15">
    <source>
        <dbReference type="ARBA" id="ARBA00073016"/>
    </source>
</evidence>
<evidence type="ECO:0000256" key="6">
    <source>
        <dbReference type="ARBA" id="ARBA00022490"/>
    </source>
</evidence>
<evidence type="ECO:0000256" key="10">
    <source>
        <dbReference type="ARBA" id="ARBA00023136"/>
    </source>
</evidence>
<comment type="similarity">
    <text evidence="4">Belongs to the SVF1 family.</text>
</comment>
<feature type="domain" description="Svf1-like C-terminal" evidence="18">
    <location>
        <begin position="223"/>
        <end position="386"/>
    </location>
</feature>
<keyword evidence="10" id="KW-0472">Membrane</keyword>
<comment type="function">
    <text evidence="13">Ceramide-binding protein that may transfer ceramides from the endoplasmic reticulum membrane to the cis-Golgi network membrane, and is thereby required for the biosynthesis of complex sphingolipids.</text>
</comment>
<feature type="domain" description="Svf1-like N-terminal" evidence="17">
    <location>
        <begin position="63"/>
        <end position="221"/>
    </location>
</feature>
<dbReference type="PANTHER" id="PTHR47107">
    <property type="entry name" value="SVF1-LIKE PROTEIN YDR222W-RELATED"/>
    <property type="match status" value="1"/>
</dbReference>
<dbReference type="PANTHER" id="PTHR47107:SF1">
    <property type="entry name" value="CERAMIDE-BINDING PROTEIN SVF1-RELATED"/>
    <property type="match status" value="1"/>
</dbReference>
<keyword evidence="7" id="KW-0256">Endoplasmic reticulum</keyword>
<dbReference type="InterPro" id="IPR013931">
    <property type="entry name" value="Svf1-like_N"/>
</dbReference>
<sequence>MCAPNTPTAILPANQVCFNRLGVTEPVYGPSAIQSVASQTSTAPYTELQKDDLAWECMDTTNVETKTFYMLSDEGRIGLAQVIYSNVMGVRTTAQFSSKIFSPNSTQHLWSSDNLHHFTFSPDKQSFHADNCAMELSEDGKSYTIKSSISKSSIVDLKFTQEAPGLVVGKDGTSSFGTDPKKPWGRMIHKFWPRCRVEGQILTKEGPVDFKGTGIFVHALQGMKPHFAAAKWNFANFHSPNYSAVMMEFTTPPSYGETVVTVGSVVKKDKVLFTGASPNTKAEHTDVKGDPENDWPEPGAVRFTWQGKTADDKQGKAVLEGSLGTRTDRVDVMGELPKFVKAIVAGAAGTKPYIYQYVPKMTLKLDIGGEVVEEEGQLFMEATFIS</sequence>
<keyword evidence="6" id="KW-0963">Cytoplasm</keyword>
<dbReference type="GO" id="GO:0006979">
    <property type="term" value="P:response to oxidative stress"/>
    <property type="evidence" value="ECO:0007669"/>
    <property type="project" value="InterPro"/>
</dbReference>
<keyword evidence="20" id="KW-1185">Reference proteome</keyword>
<comment type="subcellular location">
    <subcellularLocation>
        <location evidence="3">Cytoplasm</location>
    </subcellularLocation>
    <subcellularLocation>
        <location evidence="2">Endoplasmic reticulum membrane</location>
        <topology evidence="2">Peripheral membrane protein</topology>
    </subcellularLocation>
    <subcellularLocation>
        <location evidence="12">Golgi apparatus</location>
        <location evidence="12">cis-Golgi network membrane</location>
        <topology evidence="12">Peripheral membrane protein</topology>
    </subcellularLocation>
    <subcellularLocation>
        <location evidence="1">Nucleus</location>
    </subcellularLocation>
</comment>
<evidence type="ECO:0000313" key="19">
    <source>
        <dbReference type="EMBL" id="KAF2488229.1"/>
    </source>
</evidence>
<accession>A0A6A6Q855</accession>
<evidence type="ECO:0000313" key="20">
    <source>
        <dbReference type="Proteomes" id="UP000799767"/>
    </source>
</evidence>
<dbReference type="FunFam" id="2.40.370.10:FF:000001">
    <property type="entry name" value="Survival factor 1"/>
    <property type="match status" value="1"/>
</dbReference>
<evidence type="ECO:0000256" key="4">
    <source>
        <dbReference type="ARBA" id="ARBA00009069"/>
    </source>
</evidence>
<dbReference type="GO" id="GO:0006869">
    <property type="term" value="P:lipid transport"/>
    <property type="evidence" value="ECO:0007669"/>
    <property type="project" value="UniProtKB-KW"/>
</dbReference>
<dbReference type="SUPFAM" id="SSF159245">
    <property type="entry name" value="AttH-like"/>
    <property type="match status" value="1"/>
</dbReference>
<proteinExistence type="inferred from homology"/>
<dbReference type="RefSeq" id="XP_033594798.1">
    <property type="nucleotide sequence ID" value="XM_033730559.1"/>
</dbReference>
<evidence type="ECO:0000256" key="16">
    <source>
        <dbReference type="ARBA" id="ARBA00081132"/>
    </source>
</evidence>
<evidence type="ECO:0000256" key="2">
    <source>
        <dbReference type="ARBA" id="ARBA00004406"/>
    </source>
</evidence>